<name>A0AAE1T1H6_9SOLA</name>
<organism evidence="1 2">
    <name type="scientific">Anisodus tanguticus</name>
    <dbReference type="NCBI Taxonomy" id="243964"/>
    <lineage>
        <taxon>Eukaryota</taxon>
        <taxon>Viridiplantae</taxon>
        <taxon>Streptophyta</taxon>
        <taxon>Embryophyta</taxon>
        <taxon>Tracheophyta</taxon>
        <taxon>Spermatophyta</taxon>
        <taxon>Magnoliopsida</taxon>
        <taxon>eudicotyledons</taxon>
        <taxon>Gunneridae</taxon>
        <taxon>Pentapetalae</taxon>
        <taxon>asterids</taxon>
        <taxon>lamiids</taxon>
        <taxon>Solanales</taxon>
        <taxon>Solanaceae</taxon>
        <taxon>Solanoideae</taxon>
        <taxon>Hyoscyameae</taxon>
        <taxon>Anisodus</taxon>
    </lineage>
</organism>
<evidence type="ECO:0000313" key="2">
    <source>
        <dbReference type="Proteomes" id="UP001291623"/>
    </source>
</evidence>
<dbReference type="AlphaFoldDB" id="A0AAE1T1H6"/>
<evidence type="ECO:0008006" key="3">
    <source>
        <dbReference type="Google" id="ProtNLM"/>
    </source>
</evidence>
<accession>A0AAE1T1H6</accession>
<comment type="caution">
    <text evidence="1">The sequence shown here is derived from an EMBL/GenBank/DDBJ whole genome shotgun (WGS) entry which is preliminary data.</text>
</comment>
<dbReference type="Pfam" id="PF04339">
    <property type="entry name" value="FemAB_like"/>
    <property type="match status" value="1"/>
</dbReference>
<dbReference type="InterPro" id="IPR016181">
    <property type="entry name" value="Acyl_CoA_acyltransferase"/>
</dbReference>
<proteinExistence type="predicted"/>
<reference evidence="1" key="1">
    <citation type="submission" date="2023-12" db="EMBL/GenBank/DDBJ databases">
        <title>Genome assembly of Anisodus tanguticus.</title>
        <authorList>
            <person name="Wang Y.-J."/>
        </authorList>
    </citation>
    <scope>NUCLEOTIDE SEQUENCE</scope>
    <source>
        <strain evidence="1">KB-2021</strain>
        <tissue evidence="1">Leaf</tissue>
    </source>
</reference>
<dbReference type="PANTHER" id="PTHR47017:SF1">
    <property type="entry name" value="ACYL-COA"/>
    <property type="match status" value="1"/>
</dbReference>
<dbReference type="Proteomes" id="UP001291623">
    <property type="component" value="Unassembled WGS sequence"/>
</dbReference>
<dbReference type="EMBL" id="JAVYJV010000001">
    <property type="protein sequence ID" value="KAK4378726.1"/>
    <property type="molecule type" value="Genomic_DNA"/>
</dbReference>
<sequence length="525" mass="59740">MSSYKSTSTPVDTKPKLSAAADIPYKNPTRYRSLAGALQYLTFTRPNITYAVQQVCLFMHDPRVEHMNALKRIIRRSTSGYCMFLSNNLVSWSAKPQHCPDPVPRPSIEGYAFVMSRQDIKLPTSLQREGTGTPEKISVSVVSSISEVSPDEWDSCSLDATGRQQFNPFLSHGFLSSLEESGSAVEGTGWIPQHIIAQDESSNILGVVPLYLKSHSYGEYVFDSSWANAYYSYGLSYYPKLQCSVPFTPVTGPRILVRNTSHRDQVFDILVSAMKDLAVKFNVSSLHITFPTTNEWHKLEEKGFLQRIGMQYHWKNRNYKNFDEFLMDMKQSKRKNIRQERKKISAQNVTMKRLRGSEIKASHWDTFYKFYRNTTDNKWGTAYLTRDFFHRMGAKMGDNVLLVVAEEGDELVAAALNLIGGDTLYGRLWGCLPGAYYANLHFEACYYQAIDAAIELNLSTVEAGAQGEHKIQRGYMPVTTYSCHYVLDEDFKRIIDDFLVRETAQVKLVMKLLQDSGPFKENVLS</sequence>
<dbReference type="Gene3D" id="3.40.630.30">
    <property type="match status" value="1"/>
</dbReference>
<keyword evidence="2" id="KW-1185">Reference proteome</keyword>
<protein>
    <recommendedName>
        <fullName evidence="3">Acyl-CoA N-acyltransferase</fullName>
    </recommendedName>
</protein>
<gene>
    <name evidence="1" type="ORF">RND71_000588</name>
</gene>
<dbReference type="PANTHER" id="PTHR47017">
    <property type="entry name" value="ACYL-COA"/>
    <property type="match status" value="1"/>
</dbReference>
<dbReference type="SUPFAM" id="SSF55729">
    <property type="entry name" value="Acyl-CoA N-acyltransferases (Nat)"/>
    <property type="match status" value="1"/>
</dbReference>
<evidence type="ECO:0000313" key="1">
    <source>
        <dbReference type="EMBL" id="KAK4378726.1"/>
    </source>
</evidence>
<dbReference type="InterPro" id="IPR007434">
    <property type="entry name" value="FemAB-like"/>
</dbReference>